<organism evidence="1 2">
    <name type="scientific">Flavobacterium arundinis</name>
    <dbReference type="NCBI Taxonomy" id="3139143"/>
    <lineage>
        <taxon>Bacteria</taxon>
        <taxon>Pseudomonadati</taxon>
        <taxon>Bacteroidota</taxon>
        <taxon>Flavobacteriia</taxon>
        <taxon>Flavobacteriales</taxon>
        <taxon>Flavobacteriaceae</taxon>
        <taxon>Flavobacterium</taxon>
    </lineage>
</organism>
<sequence>MPLSLGLRDEENERINNILNKLTELVYVPGGMNTPDAEQLLAQLGLSIESIAGMSNDDFNSHVVKFHFDFANMEKLADVLATDPEFGEKAVSLYNFIQAESKMFSFDIFNKINALKL</sequence>
<name>A0ABU9I1B8_9FLAO</name>
<accession>A0ABU9I1B8</accession>
<dbReference type="Proteomes" id="UP001464555">
    <property type="component" value="Unassembled WGS sequence"/>
</dbReference>
<dbReference type="RefSeq" id="WP_341698246.1">
    <property type="nucleotide sequence ID" value="NZ_JBBYHR010000011.1"/>
</dbReference>
<dbReference type="EMBL" id="JBBYHR010000011">
    <property type="protein sequence ID" value="MEL1245950.1"/>
    <property type="molecule type" value="Genomic_DNA"/>
</dbReference>
<evidence type="ECO:0000313" key="1">
    <source>
        <dbReference type="EMBL" id="MEL1245950.1"/>
    </source>
</evidence>
<keyword evidence="2" id="KW-1185">Reference proteome</keyword>
<gene>
    <name evidence="1" type="ORF">AAEO56_16880</name>
</gene>
<comment type="caution">
    <text evidence="1">The sequence shown here is derived from an EMBL/GenBank/DDBJ whole genome shotgun (WGS) entry which is preliminary data.</text>
</comment>
<protein>
    <submittedName>
        <fullName evidence="1">Uncharacterized protein</fullName>
    </submittedName>
</protein>
<evidence type="ECO:0000313" key="2">
    <source>
        <dbReference type="Proteomes" id="UP001464555"/>
    </source>
</evidence>
<proteinExistence type="predicted"/>
<reference evidence="1 2" key="1">
    <citation type="submission" date="2024-04" db="EMBL/GenBank/DDBJ databases">
        <title>Flavobacterium sp. DGU11 16S ribosomal RNA gene Genome sequencing and assembly.</title>
        <authorList>
            <person name="Park S."/>
        </authorList>
    </citation>
    <scope>NUCLEOTIDE SEQUENCE [LARGE SCALE GENOMIC DNA]</scope>
    <source>
        <strain evidence="1 2">DGU11</strain>
    </source>
</reference>